<dbReference type="Proteomes" id="UP000178435">
    <property type="component" value="Unassembled WGS sequence"/>
</dbReference>
<reference evidence="2 3" key="1">
    <citation type="journal article" date="2016" name="Nat. Commun.">
        <title>Thousands of microbial genomes shed light on interconnected biogeochemical processes in an aquifer system.</title>
        <authorList>
            <person name="Anantharaman K."/>
            <person name="Brown C.T."/>
            <person name="Hug L.A."/>
            <person name="Sharon I."/>
            <person name="Castelle C.J."/>
            <person name="Probst A.J."/>
            <person name="Thomas B.C."/>
            <person name="Singh A."/>
            <person name="Wilkins M.J."/>
            <person name="Karaoz U."/>
            <person name="Brodie E.L."/>
            <person name="Williams K.H."/>
            <person name="Hubbard S.S."/>
            <person name="Banfield J.F."/>
        </authorList>
    </citation>
    <scope>NUCLEOTIDE SEQUENCE [LARGE SCALE GENOMIC DNA]</scope>
</reference>
<dbReference type="GO" id="GO:0046872">
    <property type="term" value="F:metal ion binding"/>
    <property type="evidence" value="ECO:0007669"/>
    <property type="project" value="UniProtKB-KW"/>
</dbReference>
<evidence type="ECO:0000313" key="2">
    <source>
        <dbReference type="EMBL" id="OGL44392.1"/>
    </source>
</evidence>
<sequence length="382" mass="42742">MEKKNLEKAIEKLYSINLGVKKGERVLVFSDNIRDEEKLTEYDRKRRNELLKVAEKTFEVGSKITSTTFVSYDATMTHGAEPPEFLWEEAFGKKIYSELRDRGILLKLINKRGEKNDLMEAEELVKTNRKDTVDVVIAMANFSVSHTKSRDLLTKSAEVRFASLPLFDPSMFFTSMDVDWDLVSSRTIKIADKLTRAQKVRITSPNGTEITMGLKGRNGIADTGILRSKGSFGNLPAGEAFIAPVEGSTEGKLVIEWGPTESVKPPVVLEIKNGKVFLVQGISKFAAGLREKLEENPFNRNIAELGIGTNYRASRVDNILEAEKIAGTIHIALGDNMSFGGKIRTNFHQDFVVFGPTMILEYEDKKLEVIVEKNKIVCVGDK</sequence>
<dbReference type="PANTHER" id="PTHR34448:SF1">
    <property type="entry name" value="BLL6088 PROTEIN"/>
    <property type="match status" value="1"/>
</dbReference>
<dbReference type="Pfam" id="PF26233">
    <property type="entry name" value="NicX"/>
    <property type="match status" value="1"/>
</dbReference>
<evidence type="ECO:0000256" key="1">
    <source>
        <dbReference type="ARBA" id="ARBA00022723"/>
    </source>
</evidence>
<dbReference type="GO" id="GO:0006508">
    <property type="term" value="P:proteolysis"/>
    <property type="evidence" value="ECO:0007669"/>
    <property type="project" value="InterPro"/>
</dbReference>
<organism evidence="2 3">
    <name type="scientific">Candidatus Schekmanbacteria bacterium RBG_16_38_11</name>
    <dbReference type="NCBI Taxonomy" id="1817880"/>
    <lineage>
        <taxon>Bacteria</taxon>
        <taxon>Candidatus Schekmaniibacteriota</taxon>
    </lineage>
</organism>
<dbReference type="GO" id="GO:0004177">
    <property type="term" value="F:aminopeptidase activity"/>
    <property type="evidence" value="ECO:0007669"/>
    <property type="project" value="InterPro"/>
</dbReference>
<comment type="caution">
    <text evidence="2">The sequence shown here is derived from an EMBL/GenBank/DDBJ whole genome shotgun (WGS) entry which is preliminary data.</text>
</comment>
<gene>
    <name evidence="2" type="ORF">A2149_05560</name>
</gene>
<protein>
    <recommendedName>
        <fullName evidence="4">Peptidase</fullName>
    </recommendedName>
</protein>
<dbReference type="SUPFAM" id="SSF144052">
    <property type="entry name" value="Thermophilic metalloprotease-like"/>
    <property type="match status" value="1"/>
</dbReference>
<dbReference type="AlphaFoldDB" id="A0A1F7RS61"/>
<name>A0A1F7RS61_9BACT</name>
<evidence type="ECO:0008006" key="4">
    <source>
        <dbReference type="Google" id="ProtNLM"/>
    </source>
</evidence>
<evidence type="ECO:0000313" key="3">
    <source>
        <dbReference type="Proteomes" id="UP000178435"/>
    </source>
</evidence>
<dbReference type="EMBL" id="MGDF01000145">
    <property type="protein sequence ID" value="OGL44392.1"/>
    <property type="molecule type" value="Genomic_DNA"/>
</dbReference>
<dbReference type="PANTHER" id="PTHR34448">
    <property type="entry name" value="AMINOPEPTIDASE"/>
    <property type="match status" value="1"/>
</dbReference>
<proteinExistence type="predicted"/>
<keyword evidence="1" id="KW-0479">Metal-binding</keyword>
<dbReference type="InterPro" id="IPR058739">
    <property type="entry name" value="NicX"/>
</dbReference>
<accession>A0A1F7RS61</accession>
<dbReference type="InterPro" id="IPR052170">
    <property type="entry name" value="M29_Exopeptidase"/>
</dbReference>